<dbReference type="KEGG" id="blep:AL038_12605"/>
<reference evidence="2" key="1">
    <citation type="submission" date="2016-12" db="EMBL/GenBank/DDBJ databases">
        <title>Complete Genome Sequence of Beggiatoa leptomitiformis D-401.</title>
        <authorList>
            <person name="Fomenkov A."/>
            <person name="Vincze T."/>
            <person name="Grabovich M."/>
            <person name="Anton B.P."/>
            <person name="Dubinina G."/>
            <person name="Orlova M."/>
            <person name="Belousova E."/>
            <person name="Roberts R.J."/>
        </authorList>
    </citation>
    <scope>NUCLEOTIDE SEQUENCE [LARGE SCALE GENOMIC DNA]</scope>
    <source>
        <strain evidence="2">D-401</strain>
    </source>
</reference>
<organism evidence="1 2">
    <name type="scientific">Beggiatoa leptomitoformis</name>
    <dbReference type="NCBI Taxonomy" id="288004"/>
    <lineage>
        <taxon>Bacteria</taxon>
        <taxon>Pseudomonadati</taxon>
        <taxon>Pseudomonadota</taxon>
        <taxon>Gammaproteobacteria</taxon>
        <taxon>Thiotrichales</taxon>
        <taxon>Thiotrichaceae</taxon>
        <taxon>Beggiatoa</taxon>
    </lineage>
</organism>
<gene>
    <name evidence="1" type="ORF">BLE401_11660</name>
</gene>
<dbReference type="Proteomes" id="UP000234271">
    <property type="component" value="Chromosome"/>
</dbReference>
<dbReference type="STRING" id="288004.AL038_12605"/>
<proteinExistence type="predicted"/>
<keyword evidence="2" id="KW-1185">Reference proteome</keyword>
<sequence>MMLTTQSNTTTCPFCALLCDDLQIQVQDNHINTITNGCYKAASGFTQTVDIQPRVKGQIVSQIEAIEIAVDLLSKARLPLYAGLGTDVAGIRAVLQLAKQTGGVVDHKDGNKQSARTLAIQNSGYLTTTLTEVRNRADFMLWIGDDIPAIFPRLWQRCVEREATLFANPAKQPTIVHFGSQSPTEANQSFNLNLVQLPEVINGLRALLAGQVLQTTQIAGIPLEEYQSLIAKMKAAQYGVIVWQTASLSMEQTDLTIHALYQLAKDLNQTTRFSALPLGGNEGGVSALQVTTWQTGFPLRIGFKQDRVHYDSWQFDTQRLLKQQEVDTLLWLSSFDTPQLPKDAKGLPTILLANTYPENLTYEPDVFIPIGTPGIHHTGQLFRVDGVVALPLQHLINQSTTTAESILVTLTEKILMKCS</sequence>
<dbReference type="RefSeq" id="WP_066246138.1">
    <property type="nucleotide sequence ID" value="NZ_CP012373.2"/>
</dbReference>
<evidence type="ECO:0008006" key="3">
    <source>
        <dbReference type="Google" id="ProtNLM"/>
    </source>
</evidence>
<dbReference type="PIRSF" id="PIRSF005646">
    <property type="entry name" value="FwdB"/>
    <property type="match status" value="1"/>
</dbReference>
<dbReference type="EMBL" id="CP018889">
    <property type="protein sequence ID" value="AUI69287.1"/>
    <property type="molecule type" value="Genomic_DNA"/>
</dbReference>
<accession>A0A2N9YFN7</accession>
<protein>
    <recommendedName>
        <fullName evidence="3">Formylmethanofuran dehydrogenase</fullName>
    </recommendedName>
</protein>
<dbReference type="GO" id="GO:0015948">
    <property type="term" value="P:methanogenesis"/>
    <property type="evidence" value="ECO:0007669"/>
    <property type="project" value="InterPro"/>
</dbReference>
<dbReference type="AlphaFoldDB" id="A0A2N9YFN7"/>
<dbReference type="OrthoDB" id="240576at2"/>
<evidence type="ECO:0000313" key="2">
    <source>
        <dbReference type="Proteomes" id="UP000234271"/>
    </source>
</evidence>
<dbReference type="SUPFAM" id="SSF53706">
    <property type="entry name" value="Formate dehydrogenase/DMSO reductase, domains 1-3"/>
    <property type="match status" value="1"/>
</dbReference>
<evidence type="ECO:0000313" key="1">
    <source>
        <dbReference type="EMBL" id="AUI69287.1"/>
    </source>
</evidence>
<dbReference type="InterPro" id="IPR016457">
    <property type="entry name" value="Formylmethanofuran_DH_bsu"/>
</dbReference>
<name>A0A2N9YFN7_9GAMM</name>
<dbReference type="GO" id="GO:0018493">
    <property type="term" value="F:formylmethanofuran dehydrogenase activity"/>
    <property type="evidence" value="ECO:0007669"/>
    <property type="project" value="InterPro"/>
</dbReference>